<gene>
    <name evidence="5" type="ORF">LUZ62_033228</name>
    <name evidence="4" type="ORF">LUZ62_048128</name>
    <name evidence="3" type="ORF">LUZ62_078347</name>
    <name evidence="2" type="ORF">LUZ62_084589</name>
</gene>
<feature type="region of interest" description="Disordered" evidence="1">
    <location>
        <begin position="1"/>
        <end position="24"/>
    </location>
</feature>
<reference evidence="3" key="1">
    <citation type="submission" date="2022-08" db="EMBL/GenBank/DDBJ databases">
        <authorList>
            <person name="Marques A."/>
        </authorList>
    </citation>
    <scope>NUCLEOTIDE SEQUENCE</scope>
    <source>
        <strain evidence="3">RhyPub2mFocal</strain>
        <tissue evidence="3">Leaves</tissue>
    </source>
</reference>
<comment type="caution">
    <text evidence="3">The sequence shown here is derived from an EMBL/GenBank/DDBJ whole genome shotgun (WGS) entry which is preliminary data.</text>
</comment>
<sequence length="183" mass="20360">MAPNGEAPVVTINPQKGSLQKSQKQKRISIEGLQRAMSDLSFELLNNKEVKNSKLSSISEVEEAKCTCCGMSEECTQEYISRVKERFSGKWICGICSAAVKEELEKNGGDQEEALRAHVSVCVKFNRLGRTQPVLSQAQAMKEIWKKRSKSISRRELDSMKKGGSIARSSSCIPAISKDMMQR</sequence>
<evidence type="ECO:0000313" key="5">
    <source>
        <dbReference type="EMBL" id="KAJ4820662.1"/>
    </source>
</evidence>
<keyword evidence="6" id="KW-1185">Reference proteome</keyword>
<dbReference type="Proteomes" id="UP001140206">
    <property type="component" value="Chromosome 2"/>
</dbReference>
<accession>A0AAV8DP17</accession>
<dbReference type="PANTHER" id="PTHR33108:SF51">
    <property type="entry name" value="DUF1677 FAMILY PROTEIN (DUF1677)"/>
    <property type="match status" value="1"/>
</dbReference>
<dbReference type="EMBL" id="JAMFTS010000005">
    <property type="protein sequence ID" value="KAJ4750184.1"/>
    <property type="molecule type" value="Genomic_DNA"/>
</dbReference>
<dbReference type="EMBL" id="JAMFTS010000001">
    <property type="protein sequence ID" value="KAJ4820662.1"/>
    <property type="molecule type" value="Genomic_DNA"/>
</dbReference>
<evidence type="ECO:0000313" key="6">
    <source>
        <dbReference type="Proteomes" id="UP001140206"/>
    </source>
</evidence>
<organism evidence="3 6">
    <name type="scientific">Rhynchospora pubera</name>
    <dbReference type="NCBI Taxonomy" id="906938"/>
    <lineage>
        <taxon>Eukaryota</taxon>
        <taxon>Viridiplantae</taxon>
        <taxon>Streptophyta</taxon>
        <taxon>Embryophyta</taxon>
        <taxon>Tracheophyta</taxon>
        <taxon>Spermatophyta</taxon>
        <taxon>Magnoliopsida</taxon>
        <taxon>Liliopsida</taxon>
        <taxon>Poales</taxon>
        <taxon>Cyperaceae</taxon>
        <taxon>Cyperoideae</taxon>
        <taxon>Rhynchosporeae</taxon>
        <taxon>Rhynchospora</taxon>
    </lineage>
</organism>
<name>A0AAV8DP17_9POAL</name>
<dbReference type="Proteomes" id="UP001140206">
    <property type="component" value="Chromosome 4"/>
</dbReference>
<evidence type="ECO:0000313" key="4">
    <source>
        <dbReference type="EMBL" id="KAJ4796882.1"/>
    </source>
</evidence>
<evidence type="ECO:0000313" key="3">
    <source>
        <dbReference type="EMBL" id="KAJ4767972.1"/>
    </source>
</evidence>
<dbReference type="Proteomes" id="UP001140206">
    <property type="component" value="Chromosome 5"/>
</dbReference>
<evidence type="ECO:0000313" key="2">
    <source>
        <dbReference type="EMBL" id="KAJ4750184.1"/>
    </source>
</evidence>
<dbReference type="PANTHER" id="PTHR33108">
    <property type="entry name" value="OS01G0745000 PROTEIN"/>
    <property type="match status" value="1"/>
</dbReference>
<dbReference type="EMBL" id="JAMFTS010000004">
    <property type="protein sequence ID" value="KAJ4767972.1"/>
    <property type="molecule type" value="Genomic_DNA"/>
</dbReference>
<dbReference type="Proteomes" id="UP001140206">
    <property type="component" value="Chromosome 1"/>
</dbReference>
<proteinExistence type="predicted"/>
<dbReference type="Pfam" id="PF07911">
    <property type="entry name" value="DUF1677"/>
    <property type="match status" value="1"/>
</dbReference>
<protein>
    <submittedName>
        <fullName evidence="3">DUF1677 family protein</fullName>
    </submittedName>
</protein>
<dbReference type="InterPro" id="IPR012876">
    <property type="entry name" value="DUF1677_pln"/>
</dbReference>
<dbReference type="AlphaFoldDB" id="A0AAV8DP17"/>
<dbReference type="EMBL" id="JAMFTS010000002">
    <property type="protein sequence ID" value="KAJ4796882.1"/>
    <property type="molecule type" value="Genomic_DNA"/>
</dbReference>
<evidence type="ECO:0000256" key="1">
    <source>
        <dbReference type="SAM" id="MobiDB-lite"/>
    </source>
</evidence>